<dbReference type="OrthoDB" id="285635at2157"/>
<dbReference type="InterPro" id="IPR036388">
    <property type="entry name" value="WH-like_DNA-bd_sf"/>
</dbReference>
<proteinExistence type="predicted"/>
<sequence>MRKSADWMTIWDDRILEVIREEGSGSPTPLSEHDYIHISASQVSKRLKKLSEHGLLEALGNGIYVTTPDGEKYLDGELAVDDINGHSENGDESAQV</sequence>
<protein>
    <submittedName>
        <fullName evidence="1">Transcriptional regulator</fullName>
    </submittedName>
</protein>
<dbReference type="Proteomes" id="UP000216758">
    <property type="component" value="Unassembled WGS sequence"/>
</dbReference>
<dbReference type="InterPro" id="IPR036390">
    <property type="entry name" value="WH_DNA-bd_sf"/>
</dbReference>
<dbReference type="RefSeq" id="WP_094582393.1">
    <property type="nucleotide sequence ID" value="NZ_NHPB01000006.1"/>
</dbReference>
<reference evidence="1 2" key="1">
    <citation type="journal article" date="2014" name="Front. Microbiol.">
        <title>Population and genomic analysis of the genus Halorubrum.</title>
        <authorList>
            <person name="Fullmer M.S."/>
            <person name="Soucy S.M."/>
            <person name="Swithers K.S."/>
            <person name="Makkay A.M."/>
            <person name="Wheeler R."/>
            <person name="Ventosa A."/>
            <person name="Gogarten J.P."/>
            <person name="Papke R.T."/>
        </authorList>
    </citation>
    <scope>NUCLEOTIDE SEQUENCE [LARGE SCALE GENOMIC DNA]</scope>
    <source>
        <strain evidence="1 2">G37</strain>
    </source>
</reference>
<name>A0A256JWH5_HALEZ</name>
<evidence type="ECO:0000313" key="2">
    <source>
        <dbReference type="Proteomes" id="UP000216758"/>
    </source>
</evidence>
<comment type="caution">
    <text evidence="1">The sequence shown here is derived from an EMBL/GenBank/DDBJ whole genome shotgun (WGS) entry which is preliminary data.</text>
</comment>
<gene>
    <name evidence="1" type="ORF">DJ78_01145</name>
</gene>
<dbReference type="AlphaFoldDB" id="A0A256JWH5"/>
<dbReference type="SUPFAM" id="SSF46785">
    <property type="entry name" value="Winged helix' DNA-binding domain"/>
    <property type="match status" value="1"/>
</dbReference>
<dbReference type="Gene3D" id="1.10.10.10">
    <property type="entry name" value="Winged helix-like DNA-binding domain superfamily/Winged helix DNA-binding domain"/>
    <property type="match status" value="1"/>
</dbReference>
<accession>A0A256JWH5</accession>
<organism evidence="1 2">
    <name type="scientific">Halorubrum ezzemoulense</name>
    <name type="common">Halorubrum chaoviator</name>
    <dbReference type="NCBI Taxonomy" id="337243"/>
    <lineage>
        <taxon>Archaea</taxon>
        <taxon>Methanobacteriati</taxon>
        <taxon>Methanobacteriota</taxon>
        <taxon>Stenosarchaea group</taxon>
        <taxon>Halobacteria</taxon>
        <taxon>Halobacteriales</taxon>
        <taxon>Haloferacaceae</taxon>
        <taxon>Halorubrum</taxon>
    </lineage>
</organism>
<evidence type="ECO:0000313" key="1">
    <source>
        <dbReference type="EMBL" id="OYR73141.1"/>
    </source>
</evidence>
<dbReference type="EMBL" id="NHPB01000006">
    <property type="protein sequence ID" value="OYR73141.1"/>
    <property type="molecule type" value="Genomic_DNA"/>
</dbReference>